<keyword evidence="1" id="KW-1133">Transmembrane helix</keyword>
<name>A0A6C0D4G0_9ZZZZ</name>
<feature type="transmembrane region" description="Helical" evidence="1">
    <location>
        <begin position="138"/>
        <end position="158"/>
    </location>
</feature>
<evidence type="ECO:0000256" key="1">
    <source>
        <dbReference type="SAM" id="Phobius"/>
    </source>
</evidence>
<feature type="transmembrane region" description="Helical" evidence="1">
    <location>
        <begin position="106"/>
        <end position="126"/>
    </location>
</feature>
<feature type="transmembrane region" description="Helical" evidence="1">
    <location>
        <begin position="197"/>
        <end position="219"/>
    </location>
</feature>
<dbReference type="Gene3D" id="2.60.120.200">
    <property type="match status" value="1"/>
</dbReference>
<reference evidence="2" key="1">
    <citation type="journal article" date="2020" name="Nature">
        <title>Giant virus diversity and host interactions through global metagenomics.</title>
        <authorList>
            <person name="Schulz F."/>
            <person name="Roux S."/>
            <person name="Paez-Espino D."/>
            <person name="Jungbluth S."/>
            <person name="Walsh D.A."/>
            <person name="Denef V.J."/>
            <person name="McMahon K.D."/>
            <person name="Konstantinidis K.T."/>
            <person name="Eloe-Fadrosh E.A."/>
            <person name="Kyrpides N.C."/>
            <person name="Woyke T."/>
        </authorList>
    </citation>
    <scope>NUCLEOTIDE SEQUENCE</scope>
    <source>
        <strain evidence="2">GVMAG-M-3300023174-111</strain>
    </source>
</reference>
<feature type="transmembrane region" description="Helical" evidence="1">
    <location>
        <begin position="258"/>
        <end position="278"/>
    </location>
</feature>
<organism evidence="2">
    <name type="scientific">viral metagenome</name>
    <dbReference type="NCBI Taxonomy" id="1070528"/>
    <lineage>
        <taxon>unclassified sequences</taxon>
        <taxon>metagenomes</taxon>
        <taxon>organismal metagenomes</taxon>
    </lineage>
</organism>
<dbReference type="InterPro" id="IPR013320">
    <property type="entry name" value="ConA-like_dom_sf"/>
</dbReference>
<feature type="transmembrane region" description="Helical" evidence="1">
    <location>
        <begin position="164"/>
        <end position="185"/>
    </location>
</feature>
<feature type="transmembrane region" description="Helical" evidence="1">
    <location>
        <begin position="33"/>
        <end position="52"/>
    </location>
</feature>
<accession>A0A6C0D4G0</accession>
<dbReference type="Pfam" id="PF13385">
    <property type="entry name" value="Laminin_G_3"/>
    <property type="match status" value="1"/>
</dbReference>
<sequence>MSKQGAEKLADDLNPDKNGVSDWFIDTFVSHNTFYIILIIAACLIVLYALFLTVTNTAEYFFIGDFFKHNYDIVKWLISTPFIILYGIFSGMATKMATEPEYKNCVIKYGGFLSFIIFMSVALYYASNDPSIFMSKSYIYSLAIIIPLIALFAFVVPFADSGPLVKPLIIGAVITIIACVIYFYSKATSPTTIFLGYLLNTIMVIGTIAGLAIFFYLFSNYLKSSDGFLGILIYLIFYIPCLFIDFTKFIINEFRMTTNVVFVLFVLEISLILLYIYLPQIVGYIFKVNGAALLPGSVFLDNEQIISNSEPFRMTDEEKKKLGINATGTMYRREYSISMWVYLNSQPSNYASYAKEVPVFCYGTSNNSTNGTGKPKITYFNNNSDPDKLIIYFTDSTSKPSTYEHTIEKQKWTNIVFNYGSSKSDLFINGNLVKSFLFDTNEPDYDVYDRVFVGSKQGVDGAICNVKYINKPQTKAQIVNNYNLLVNSNPPVESL</sequence>
<proteinExistence type="predicted"/>
<dbReference type="AlphaFoldDB" id="A0A6C0D4G0"/>
<feature type="transmembrane region" description="Helical" evidence="1">
    <location>
        <begin position="73"/>
        <end position="94"/>
    </location>
</feature>
<protein>
    <submittedName>
        <fullName evidence="2">Uncharacterized protein</fullName>
    </submittedName>
</protein>
<dbReference type="SUPFAM" id="SSF49899">
    <property type="entry name" value="Concanavalin A-like lectins/glucanases"/>
    <property type="match status" value="1"/>
</dbReference>
<keyword evidence="1" id="KW-0472">Membrane</keyword>
<dbReference type="EMBL" id="MN739530">
    <property type="protein sequence ID" value="QHT10994.1"/>
    <property type="molecule type" value="Genomic_DNA"/>
</dbReference>
<keyword evidence="1" id="KW-0812">Transmembrane</keyword>
<feature type="transmembrane region" description="Helical" evidence="1">
    <location>
        <begin position="231"/>
        <end position="251"/>
    </location>
</feature>
<evidence type="ECO:0000313" key="2">
    <source>
        <dbReference type="EMBL" id="QHT10994.1"/>
    </source>
</evidence>